<gene>
    <name evidence="3" type="primary">LOC34623834</name>
</gene>
<protein>
    <submittedName>
        <fullName evidence="3">Uncharacterized protein LOC34623834</fullName>
    </submittedName>
</protein>
<proteinExistence type="predicted"/>
<organism evidence="2 3">
    <name type="scientific">Cyclospora cayetanensis</name>
    <dbReference type="NCBI Taxonomy" id="88456"/>
    <lineage>
        <taxon>Eukaryota</taxon>
        <taxon>Sar</taxon>
        <taxon>Alveolata</taxon>
        <taxon>Apicomplexa</taxon>
        <taxon>Conoidasida</taxon>
        <taxon>Coccidia</taxon>
        <taxon>Eucoccidiorida</taxon>
        <taxon>Eimeriorina</taxon>
        <taxon>Eimeriidae</taxon>
        <taxon>Cyclospora</taxon>
    </lineage>
</organism>
<accession>A0A6P6RX96</accession>
<keyword evidence="2" id="KW-1185">Reference proteome</keyword>
<dbReference type="AlphaFoldDB" id="A0A6P6RX96"/>
<dbReference type="Proteomes" id="UP000515125">
    <property type="component" value="Unplaced"/>
</dbReference>
<reference evidence="3" key="1">
    <citation type="submission" date="2025-08" db="UniProtKB">
        <authorList>
            <consortium name="RefSeq"/>
        </authorList>
    </citation>
    <scope>IDENTIFICATION</scope>
</reference>
<feature type="compositionally biased region" description="Pro residues" evidence="1">
    <location>
        <begin position="1"/>
        <end position="12"/>
    </location>
</feature>
<feature type="region of interest" description="Disordered" evidence="1">
    <location>
        <begin position="1"/>
        <end position="31"/>
    </location>
</feature>
<dbReference type="GeneID" id="34623834"/>
<dbReference type="OrthoDB" id="425602at2759"/>
<evidence type="ECO:0000313" key="2">
    <source>
        <dbReference type="Proteomes" id="UP000515125"/>
    </source>
</evidence>
<sequence>MPLPRLLLPPPALREEHEPDAPNPPLSQLPHKAVTWGEEAGAAAPSPSAFGLAYSTTAANYLAAAAAASKAVAKENSEHFEEEVQAAVPIGEAFAKATEEGLPTPDRVFFLDIKPEDTLGREGYVDVSNYAVAVGKAGAAGVTMQPQE</sequence>
<evidence type="ECO:0000313" key="3">
    <source>
        <dbReference type="RefSeq" id="XP_026192523.1"/>
    </source>
</evidence>
<evidence type="ECO:0000256" key="1">
    <source>
        <dbReference type="SAM" id="MobiDB-lite"/>
    </source>
</evidence>
<name>A0A6P6RX96_9EIME</name>
<dbReference type="RefSeq" id="XP_026192523.1">
    <property type="nucleotide sequence ID" value="XM_026336738.1"/>
</dbReference>